<name>A0A655EQN2_SALET</name>
<dbReference type="EMBL" id="CQPC01000091">
    <property type="protein sequence ID" value="CNV14366.1"/>
    <property type="molecule type" value="Genomic_DNA"/>
</dbReference>
<organism evidence="3 5">
    <name type="scientific">Salmonella enterica subsp. enterica serovar Bovismorbificans</name>
    <dbReference type="NCBI Taxonomy" id="58097"/>
    <lineage>
        <taxon>Bacteria</taxon>
        <taxon>Pseudomonadati</taxon>
        <taxon>Pseudomonadota</taxon>
        <taxon>Gammaproteobacteria</taxon>
        <taxon>Enterobacterales</taxon>
        <taxon>Enterobacteriaceae</taxon>
        <taxon>Salmonella</taxon>
    </lineage>
</organism>
<evidence type="ECO:0000313" key="6">
    <source>
        <dbReference type="Proteomes" id="UP000042394"/>
    </source>
</evidence>
<dbReference type="Proteomes" id="UP000041314">
    <property type="component" value="Unassembled WGS sequence"/>
</dbReference>
<evidence type="ECO:0000313" key="4">
    <source>
        <dbReference type="Proteomes" id="UP000039541"/>
    </source>
</evidence>
<gene>
    <name evidence="3" type="ORF">ERS008198_05028</name>
    <name evidence="2" type="ORF">ERS008202_04438</name>
    <name evidence="1" type="ORF">ERS008207_01510</name>
</gene>
<evidence type="ECO:0000313" key="1">
    <source>
        <dbReference type="EMBL" id="CNT97850.1"/>
    </source>
</evidence>
<protein>
    <submittedName>
        <fullName evidence="3">Uncharacterized protein</fullName>
    </submittedName>
</protein>
<sequence>MGNLEIVRHPARFFYRAVEKRLLFGSELRLRIVVQFFPVRLALEQIAFPPGCTGINRFFLSARHRRHDLTEAAEHRCGNH</sequence>
<evidence type="ECO:0000313" key="3">
    <source>
        <dbReference type="EMBL" id="CNV31884.1"/>
    </source>
</evidence>
<reference evidence="4 5" key="1">
    <citation type="submission" date="2015-03" db="EMBL/GenBank/DDBJ databases">
        <authorList>
            <consortium name="Pathogen Informatics"/>
        </authorList>
    </citation>
    <scope>NUCLEOTIDE SEQUENCE [LARGE SCALE GENOMIC DNA]</scope>
    <source>
        <strain evidence="2 4">3476</strain>
        <strain evidence="3 5">A1104</strain>
        <strain evidence="1 6">D4891</strain>
    </source>
</reference>
<evidence type="ECO:0000313" key="5">
    <source>
        <dbReference type="Proteomes" id="UP000041314"/>
    </source>
</evidence>
<dbReference type="Proteomes" id="UP000039541">
    <property type="component" value="Unassembled WGS sequence"/>
</dbReference>
<proteinExistence type="predicted"/>
<dbReference type="AlphaFoldDB" id="A0A655EQN2"/>
<accession>A0A655EQN2</accession>
<dbReference type="EMBL" id="CQPD01000012">
    <property type="protein sequence ID" value="CNT97850.1"/>
    <property type="molecule type" value="Genomic_DNA"/>
</dbReference>
<dbReference type="EMBL" id="CQPA01000096">
    <property type="protein sequence ID" value="CNV31884.1"/>
    <property type="molecule type" value="Genomic_DNA"/>
</dbReference>
<evidence type="ECO:0000313" key="2">
    <source>
        <dbReference type="EMBL" id="CNV14366.1"/>
    </source>
</evidence>
<dbReference type="Proteomes" id="UP000042394">
    <property type="component" value="Unassembled WGS sequence"/>
</dbReference>